<feature type="transmembrane region" description="Helical" evidence="1">
    <location>
        <begin position="75"/>
        <end position="95"/>
    </location>
</feature>
<proteinExistence type="predicted"/>
<sequence>MVDNTLIPADDANKPVLQNLQILTQSLGDSTTQESLMMQKASADQLVSGFDKYALTKELKKWFFLSTKIFSNKRLFIFIFGKYFKNIIYFNILWIKKESS</sequence>
<dbReference type="EMBL" id="CP003510">
    <property type="protein sequence ID" value="AFP79401.1"/>
    <property type="molecule type" value="Genomic_DNA"/>
</dbReference>
<name>J3YTS6_MYCGL</name>
<organism evidence="2 3">
    <name type="scientific">Mycoplasmoides gallisepticum WI01_2001.043-13-2P</name>
    <dbReference type="NCBI Taxonomy" id="1159201"/>
    <lineage>
        <taxon>Bacteria</taxon>
        <taxon>Bacillati</taxon>
        <taxon>Mycoplasmatota</taxon>
        <taxon>Mycoplasmoidales</taxon>
        <taxon>Mycoplasmoidaceae</taxon>
        <taxon>Mycoplasmoides</taxon>
    </lineage>
</organism>
<dbReference type="Proteomes" id="UP000003940">
    <property type="component" value="Chromosome"/>
</dbReference>
<keyword evidence="2" id="KW-0449">Lipoprotein</keyword>
<evidence type="ECO:0000313" key="3">
    <source>
        <dbReference type="Proteomes" id="UP000003940"/>
    </source>
</evidence>
<evidence type="ECO:0000313" key="2">
    <source>
        <dbReference type="EMBL" id="AFP79401.1"/>
    </source>
</evidence>
<reference evidence="2 3" key="1">
    <citation type="journal article" date="2012" name="Microbiology">
        <title>Extensive variation in surface lipoprotein gene content and genomic changes associated with virulence during evolution of a novel North American house finch epizootic strain of Mycoplasma gallisepticum.</title>
        <authorList>
            <person name="Tulman E.R."/>
            <person name="Liao X."/>
            <person name="Szczepanek S.M."/>
            <person name="Ley D.H."/>
            <person name="Kutish G.F."/>
            <person name="Geary S.J."/>
        </authorList>
    </citation>
    <scope>NUCLEOTIDE SEQUENCE [LARGE SCALE GENOMIC DNA]</scope>
    <source>
        <strain evidence="3">House finch-associated</strain>
    </source>
</reference>
<keyword evidence="1" id="KW-0812">Transmembrane</keyword>
<dbReference type="AlphaFoldDB" id="J3YTS6"/>
<keyword evidence="1" id="KW-1133">Transmembrane helix</keyword>
<keyword evidence="1" id="KW-0472">Membrane</keyword>
<gene>
    <name evidence="2" type="ORF">HFMG01WIA_2581</name>
</gene>
<protein>
    <submittedName>
        <fullName evidence="2">Variably expressed lipoprotein and hemagglutinin (VlhA) family protein domain protein</fullName>
    </submittedName>
</protein>
<accession>J3YTS6</accession>
<dbReference type="KEGG" id="mgw:HFMG01WIA_2581"/>
<evidence type="ECO:0000256" key="1">
    <source>
        <dbReference type="SAM" id="Phobius"/>
    </source>
</evidence>
<dbReference type="HOGENOM" id="CLU_2494545_0_0_14"/>